<dbReference type="GO" id="GO:0005524">
    <property type="term" value="F:ATP binding"/>
    <property type="evidence" value="ECO:0007669"/>
    <property type="project" value="UniProtKB-KW"/>
</dbReference>
<comment type="similarity">
    <text evidence="2">Belongs to the 5-formyltetrahydrofolate cyclo-ligase family.</text>
</comment>
<dbReference type="Pfam" id="PF01812">
    <property type="entry name" value="5-FTHF_cyc-lig"/>
    <property type="match status" value="1"/>
</dbReference>
<dbReference type="OrthoDB" id="9801938at2"/>
<dbReference type="HOGENOM" id="CLU_066245_1_1_3"/>
<dbReference type="eggNOG" id="COG0212">
    <property type="taxonomic scope" value="Bacteria"/>
</dbReference>
<dbReference type="InterPro" id="IPR037171">
    <property type="entry name" value="NagB/RpiA_transferase-like"/>
</dbReference>
<reference evidence="3 4" key="1">
    <citation type="journal article" date="2003" name="Proc. Natl. Acad. Sci. U.S.A.">
        <title>Genome sequence of the cyanobacterium Prochlorococcus marinus SS120, a nearly minimal oxyphototrophic genome.</title>
        <authorList>
            <person name="Dufresne A."/>
            <person name="Salanoubat M."/>
            <person name="Partensky F."/>
            <person name="Artiguenave F."/>
            <person name="Axmann I.M."/>
            <person name="Barbe V."/>
            <person name="Duprat S."/>
            <person name="Galperin M.Y."/>
            <person name="Koonin E.V."/>
            <person name="Le Gall F."/>
            <person name="Makarova K.S."/>
            <person name="Ostrowski M."/>
            <person name="Oztas S."/>
            <person name="Robert C."/>
            <person name="Rogozin I.B."/>
            <person name="Scanlan D.J."/>
            <person name="Tandeau de Marsac N."/>
            <person name="Weissenbach J."/>
            <person name="Wincker P."/>
            <person name="Wolf Y.I."/>
            <person name="Hess W.R."/>
        </authorList>
    </citation>
    <scope>NUCLEOTIDE SEQUENCE [LARGE SCALE GENOMIC DNA]</scope>
    <source>
        <strain evidence="4">SARG / CCMP1375 / SS120</strain>
    </source>
</reference>
<dbReference type="InterPro" id="IPR024185">
    <property type="entry name" value="FTHF_cligase-like_sf"/>
</dbReference>
<dbReference type="GO" id="GO:0046872">
    <property type="term" value="F:metal ion binding"/>
    <property type="evidence" value="ECO:0007669"/>
    <property type="project" value="UniProtKB-KW"/>
</dbReference>
<evidence type="ECO:0000256" key="2">
    <source>
        <dbReference type="RuleBase" id="RU361279"/>
    </source>
</evidence>
<dbReference type="SUPFAM" id="SSF100950">
    <property type="entry name" value="NagB/RpiA/CoA transferase-like"/>
    <property type="match status" value="1"/>
</dbReference>
<evidence type="ECO:0000313" key="3">
    <source>
        <dbReference type="EMBL" id="AAQ00193.1"/>
    </source>
</evidence>
<feature type="binding site" evidence="1">
    <location>
        <begin position="7"/>
        <end position="11"/>
    </location>
    <ligand>
        <name>ATP</name>
        <dbReference type="ChEBI" id="CHEBI:30616"/>
    </ligand>
</feature>
<dbReference type="EC" id="6.3.3.2" evidence="2"/>
<comment type="cofactor">
    <cofactor evidence="2">
        <name>Mg(2+)</name>
        <dbReference type="ChEBI" id="CHEBI:18420"/>
    </cofactor>
</comment>
<keyword evidence="2" id="KW-0460">Magnesium</keyword>
<accession>Q7VBE7</accession>
<dbReference type="PATRIC" id="fig|167539.5.peg.1201"/>
<gene>
    <name evidence="3" type="ordered locus">Pro_1148</name>
</gene>
<dbReference type="EnsemblBacteria" id="AAQ00193">
    <property type="protein sequence ID" value="AAQ00193"/>
    <property type="gene ID" value="Pro_1148"/>
</dbReference>
<keyword evidence="4" id="KW-1185">Reference proteome</keyword>
<dbReference type="STRING" id="167539.Pro_1148"/>
<proteinExistence type="inferred from homology"/>
<sequence>MEKSNDKNALRIKFKNIRKATIYKQQKLIFEQAKKLIKSFTENQVKESLIGIYWPLEDEVDLRSLRRLKGISIALPACMKKGEITYHRWTENPLSKDEYGIPAPLSQPPLSPSKLKLLLVPALAVDNNGIRLGYGEGCFDRLRLKAIWQKIPAFVVLPKACIAQSLLPKDEWDIPFNGWINEKESFHI</sequence>
<dbReference type="InterPro" id="IPR002698">
    <property type="entry name" value="FTHF_cligase"/>
</dbReference>
<organism evidence="3 4">
    <name type="scientific">Prochlorococcus marinus (strain SARG / CCMP1375 / SS120)</name>
    <dbReference type="NCBI Taxonomy" id="167539"/>
    <lineage>
        <taxon>Bacteria</taxon>
        <taxon>Bacillati</taxon>
        <taxon>Cyanobacteriota</taxon>
        <taxon>Cyanophyceae</taxon>
        <taxon>Synechococcales</taxon>
        <taxon>Prochlorococcaceae</taxon>
        <taxon>Prochlorococcus</taxon>
    </lineage>
</organism>
<comment type="catalytic activity">
    <reaction evidence="2">
        <text>(6S)-5-formyl-5,6,7,8-tetrahydrofolate + ATP = (6R)-5,10-methenyltetrahydrofolate + ADP + phosphate</text>
        <dbReference type="Rhea" id="RHEA:10488"/>
        <dbReference type="ChEBI" id="CHEBI:30616"/>
        <dbReference type="ChEBI" id="CHEBI:43474"/>
        <dbReference type="ChEBI" id="CHEBI:57455"/>
        <dbReference type="ChEBI" id="CHEBI:57457"/>
        <dbReference type="ChEBI" id="CHEBI:456216"/>
        <dbReference type="EC" id="6.3.3.2"/>
    </reaction>
</comment>
<dbReference type="GO" id="GO:0030272">
    <property type="term" value="F:5-formyltetrahydrofolate cyclo-ligase activity"/>
    <property type="evidence" value="ECO:0007669"/>
    <property type="project" value="UniProtKB-EC"/>
</dbReference>
<dbReference type="EMBL" id="AE017126">
    <property type="protein sequence ID" value="AAQ00193.1"/>
    <property type="molecule type" value="Genomic_DNA"/>
</dbReference>
<feature type="binding site" evidence="1">
    <location>
        <position position="59"/>
    </location>
    <ligand>
        <name>substrate</name>
    </ligand>
</feature>
<dbReference type="NCBIfam" id="TIGR02727">
    <property type="entry name" value="MTHFS_bact"/>
    <property type="match status" value="1"/>
</dbReference>
<dbReference type="Proteomes" id="UP000001420">
    <property type="component" value="Chromosome"/>
</dbReference>
<name>Q7VBE7_PROMA</name>
<dbReference type="KEGG" id="pma:Pro_1148"/>
<evidence type="ECO:0000256" key="1">
    <source>
        <dbReference type="PIRSR" id="PIRSR006806-1"/>
    </source>
</evidence>
<keyword evidence="1 2" id="KW-0067">ATP-binding</keyword>
<evidence type="ECO:0000313" key="4">
    <source>
        <dbReference type="Proteomes" id="UP000001420"/>
    </source>
</evidence>
<protein>
    <recommendedName>
        <fullName evidence="2">5-formyltetrahydrofolate cyclo-ligase</fullName>
        <ecNumber evidence="2">6.3.3.2</ecNumber>
    </recommendedName>
</protein>
<dbReference type="PIRSF" id="PIRSF006806">
    <property type="entry name" value="FTHF_cligase"/>
    <property type="match status" value="1"/>
</dbReference>
<dbReference type="AlphaFoldDB" id="Q7VBE7"/>
<keyword evidence="2" id="KW-0479">Metal-binding</keyword>
<keyword evidence="1 2" id="KW-0547">Nucleotide-binding</keyword>
<dbReference type="Gene3D" id="3.40.50.10420">
    <property type="entry name" value="NagB/RpiA/CoA transferase-like"/>
    <property type="match status" value="1"/>
</dbReference>
<dbReference type="RefSeq" id="WP_011125300.1">
    <property type="nucleotide sequence ID" value="NC_005042.1"/>
</dbReference>